<dbReference type="PANTHER" id="PTHR28572:SF1">
    <property type="entry name" value="COILED-COIL DOMAIN-CONTAINING PROTEIN 103"/>
    <property type="match status" value="1"/>
</dbReference>
<dbReference type="EMBL" id="CAUYUJ010019991">
    <property type="protein sequence ID" value="CAK0895100.1"/>
    <property type="molecule type" value="Genomic_DNA"/>
</dbReference>
<protein>
    <recommendedName>
        <fullName evidence="2">Dynein attachment factor N-terminal domain-containing protein</fullName>
    </recommendedName>
</protein>
<feature type="compositionally biased region" description="Basic and acidic residues" evidence="1">
    <location>
        <begin position="147"/>
        <end position="162"/>
    </location>
</feature>
<sequence length="162" mass="17403">SLPPSLPPSSSVALGAWAAMPIIKEDPFHRYDPAAVDFGRMKGEVTSAIQDDWKRDKVDDAKKRAITTSTCYDDFKSRVAGCTLKPIHRNEFNAPPKFAFNRQVQDDGPAALVASLSGAAASSQVRPQGAGAGVAARLATTATEQGGVEKLKNARELEREHR</sequence>
<comment type="caution">
    <text evidence="3">The sequence shown here is derived from an EMBL/GenBank/DDBJ whole genome shotgun (WGS) entry which is preliminary data.</text>
</comment>
<proteinExistence type="predicted"/>
<feature type="domain" description="Dynein attachment factor N-terminal" evidence="2">
    <location>
        <begin position="36"/>
        <end position="93"/>
    </location>
</feature>
<feature type="non-terminal residue" evidence="3">
    <location>
        <position position="162"/>
    </location>
</feature>
<dbReference type="Proteomes" id="UP001189429">
    <property type="component" value="Unassembled WGS sequence"/>
</dbReference>
<name>A0ABN9X6X4_9DINO</name>
<reference evidence="3" key="1">
    <citation type="submission" date="2023-10" db="EMBL/GenBank/DDBJ databases">
        <authorList>
            <person name="Chen Y."/>
            <person name="Shah S."/>
            <person name="Dougan E. K."/>
            <person name="Thang M."/>
            <person name="Chan C."/>
        </authorList>
    </citation>
    <scope>NUCLEOTIDE SEQUENCE [LARGE SCALE GENOMIC DNA]</scope>
</reference>
<dbReference type="InterPro" id="IPR042422">
    <property type="entry name" value="CC103"/>
</dbReference>
<keyword evidence="4" id="KW-1185">Reference proteome</keyword>
<dbReference type="Pfam" id="PF15867">
    <property type="entry name" value="Dynein_attach_N"/>
    <property type="match status" value="1"/>
</dbReference>
<feature type="region of interest" description="Disordered" evidence="1">
    <location>
        <begin position="140"/>
        <end position="162"/>
    </location>
</feature>
<accession>A0ABN9X6X4</accession>
<evidence type="ECO:0000313" key="3">
    <source>
        <dbReference type="EMBL" id="CAK0895100.1"/>
    </source>
</evidence>
<feature type="non-terminal residue" evidence="3">
    <location>
        <position position="1"/>
    </location>
</feature>
<dbReference type="PANTHER" id="PTHR28572">
    <property type="entry name" value="COILED-COIL DOMAIN-CONTAINING PROTEIN 103"/>
    <property type="match status" value="1"/>
</dbReference>
<evidence type="ECO:0000313" key="4">
    <source>
        <dbReference type="Proteomes" id="UP001189429"/>
    </source>
</evidence>
<dbReference type="InterPro" id="IPR031733">
    <property type="entry name" value="Dynein_attach_N"/>
</dbReference>
<organism evidence="3 4">
    <name type="scientific">Prorocentrum cordatum</name>
    <dbReference type="NCBI Taxonomy" id="2364126"/>
    <lineage>
        <taxon>Eukaryota</taxon>
        <taxon>Sar</taxon>
        <taxon>Alveolata</taxon>
        <taxon>Dinophyceae</taxon>
        <taxon>Prorocentrales</taxon>
        <taxon>Prorocentraceae</taxon>
        <taxon>Prorocentrum</taxon>
    </lineage>
</organism>
<evidence type="ECO:0000259" key="2">
    <source>
        <dbReference type="Pfam" id="PF15867"/>
    </source>
</evidence>
<gene>
    <name evidence="3" type="ORF">PCOR1329_LOCUS73951</name>
</gene>
<evidence type="ECO:0000256" key="1">
    <source>
        <dbReference type="SAM" id="MobiDB-lite"/>
    </source>
</evidence>